<dbReference type="AlphaFoldDB" id="A0A7Y0AWB6"/>
<feature type="signal peptide" evidence="2">
    <location>
        <begin position="1"/>
        <end position="23"/>
    </location>
</feature>
<comment type="caution">
    <text evidence="3">The sequence shown here is derived from an EMBL/GenBank/DDBJ whole genome shotgun (WGS) entry which is preliminary data.</text>
</comment>
<feature type="region of interest" description="Disordered" evidence="1">
    <location>
        <begin position="93"/>
        <end position="127"/>
    </location>
</feature>
<dbReference type="EMBL" id="JABBGK010000002">
    <property type="protein sequence ID" value="NML74680.1"/>
    <property type="molecule type" value="Genomic_DNA"/>
</dbReference>
<protein>
    <recommendedName>
        <fullName evidence="5">DUF2946 domain-containing protein</fullName>
    </recommendedName>
</protein>
<dbReference type="RefSeq" id="WP_169590337.1">
    <property type="nucleotide sequence ID" value="NZ_JABBGK010000002.1"/>
</dbReference>
<evidence type="ECO:0000313" key="3">
    <source>
        <dbReference type="EMBL" id="NML74680.1"/>
    </source>
</evidence>
<organism evidence="3 4">
    <name type="scientific">Rhizobium terricola</name>
    <dbReference type="NCBI Taxonomy" id="2728849"/>
    <lineage>
        <taxon>Bacteria</taxon>
        <taxon>Pseudomonadati</taxon>
        <taxon>Pseudomonadota</taxon>
        <taxon>Alphaproteobacteria</taxon>
        <taxon>Hyphomicrobiales</taxon>
        <taxon>Rhizobiaceae</taxon>
        <taxon>Rhizobium/Agrobacterium group</taxon>
        <taxon>Rhizobium</taxon>
    </lineage>
</organism>
<proteinExistence type="predicted"/>
<gene>
    <name evidence="3" type="ORF">HHL25_11145</name>
</gene>
<sequence length="127" mass="12914">MRITVLIAALAYAAMPFAGMAMAGVPRIAMATVEAGGDANHTMHGQGPHDGAQASGHQTAMDAPSGGDCPHPGKTPAGDFHCAACLTLPVEPAFKNEGKPPRPVEAAAPEHQLISRTAPPLLPPPRA</sequence>
<name>A0A7Y0AWB6_9HYPH</name>
<reference evidence="3 4" key="1">
    <citation type="submission" date="2020-04" db="EMBL/GenBank/DDBJ databases">
        <title>Rhizobium sp. S-51 isolated from soil.</title>
        <authorList>
            <person name="Dahal R.H."/>
        </authorList>
    </citation>
    <scope>NUCLEOTIDE SEQUENCE [LARGE SCALE GENOMIC DNA]</scope>
    <source>
        <strain evidence="3 4">S-51</strain>
    </source>
</reference>
<keyword evidence="2" id="KW-0732">Signal</keyword>
<accession>A0A7Y0AWB6</accession>
<evidence type="ECO:0000256" key="2">
    <source>
        <dbReference type="SAM" id="SignalP"/>
    </source>
</evidence>
<dbReference type="Proteomes" id="UP000541470">
    <property type="component" value="Unassembled WGS sequence"/>
</dbReference>
<feature type="chain" id="PRO_5030932621" description="DUF2946 domain-containing protein" evidence="2">
    <location>
        <begin position="24"/>
        <end position="127"/>
    </location>
</feature>
<keyword evidence="4" id="KW-1185">Reference proteome</keyword>
<evidence type="ECO:0008006" key="5">
    <source>
        <dbReference type="Google" id="ProtNLM"/>
    </source>
</evidence>
<evidence type="ECO:0000256" key="1">
    <source>
        <dbReference type="SAM" id="MobiDB-lite"/>
    </source>
</evidence>
<feature type="region of interest" description="Disordered" evidence="1">
    <location>
        <begin position="39"/>
        <end position="74"/>
    </location>
</feature>
<evidence type="ECO:0000313" key="4">
    <source>
        <dbReference type="Proteomes" id="UP000541470"/>
    </source>
</evidence>